<dbReference type="AlphaFoldDB" id="A0A1R3WYJ4"/>
<reference evidence="2" key="1">
    <citation type="submission" date="2017-01" db="EMBL/GenBank/DDBJ databases">
        <authorList>
            <person name="Varghese N."/>
            <person name="Submissions S."/>
        </authorList>
    </citation>
    <scope>NUCLEOTIDE SEQUENCE [LARGE SCALE GENOMIC DNA]</scope>
    <source>
        <strain evidence="2">LP100</strain>
    </source>
</reference>
<proteinExistence type="predicted"/>
<keyword evidence="2" id="KW-1185">Reference proteome</keyword>
<evidence type="ECO:0008006" key="3">
    <source>
        <dbReference type="Google" id="ProtNLM"/>
    </source>
</evidence>
<accession>A0A1R3WYJ4</accession>
<organism evidence="1 2">
    <name type="scientific">Pontibacter indicus</name>
    <dbReference type="NCBI Taxonomy" id="1317125"/>
    <lineage>
        <taxon>Bacteria</taxon>
        <taxon>Pseudomonadati</taxon>
        <taxon>Bacteroidota</taxon>
        <taxon>Cytophagia</taxon>
        <taxon>Cytophagales</taxon>
        <taxon>Hymenobacteraceae</taxon>
        <taxon>Pontibacter</taxon>
    </lineage>
</organism>
<dbReference type="RefSeq" id="WP_076666633.1">
    <property type="nucleotide sequence ID" value="NZ_FTPP01000001.1"/>
</dbReference>
<name>A0A1R3WYJ4_9BACT</name>
<protein>
    <recommendedName>
        <fullName evidence="3">Cupin domain-containing protein</fullName>
    </recommendedName>
</protein>
<dbReference type="InterPro" id="IPR014710">
    <property type="entry name" value="RmlC-like_jellyroll"/>
</dbReference>
<sequence>MEAFRITRVYADENGDSRFEDISRTLKPEGEIGFLSEAEKAESVIFRKVVPTYDYDFHTAPARQYIVVLDVGIEIETSLGEKRTFRQGEVLLLEDTTGKGHKTRNLQEAVRSSIFITLA</sequence>
<evidence type="ECO:0000313" key="1">
    <source>
        <dbReference type="EMBL" id="SIT83208.1"/>
    </source>
</evidence>
<dbReference type="OrthoDB" id="4205621at2"/>
<dbReference type="Proteomes" id="UP000187181">
    <property type="component" value="Unassembled WGS sequence"/>
</dbReference>
<evidence type="ECO:0000313" key="2">
    <source>
        <dbReference type="Proteomes" id="UP000187181"/>
    </source>
</evidence>
<dbReference type="Gene3D" id="2.60.120.10">
    <property type="entry name" value="Jelly Rolls"/>
    <property type="match status" value="1"/>
</dbReference>
<gene>
    <name evidence="1" type="ORF">SAMN05444128_1231</name>
</gene>
<dbReference type="EMBL" id="FTPP01000001">
    <property type="protein sequence ID" value="SIT83208.1"/>
    <property type="molecule type" value="Genomic_DNA"/>
</dbReference>
<dbReference type="STRING" id="1317125.SAMN05444128_1231"/>